<organism evidence="1 2">
    <name type="scientific">Chryseobacterium sediminis</name>
    <dbReference type="NCBI Taxonomy" id="1679494"/>
    <lineage>
        <taxon>Bacteria</taxon>
        <taxon>Pseudomonadati</taxon>
        <taxon>Bacteroidota</taxon>
        <taxon>Flavobacteriia</taxon>
        <taxon>Flavobacteriales</taxon>
        <taxon>Weeksellaceae</taxon>
        <taxon>Chryseobacterium group</taxon>
        <taxon>Chryseobacterium</taxon>
    </lineage>
</organism>
<proteinExistence type="predicted"/>
<keyword evidence="2" id="KW-1185">Reference proteome</keyword>
<sequence>MKNLFAIIVVVFSLKCYSQSHYKNLFDSQGYDTSIGYSTSANQLEFSWGVSAHMEALVLMYEKTKEKKYAETLIKFIGNALDRRDDLRSQEKGLSKISDFRKVSGAAWSTNHYNTITDEGAPYSHLVHSANIVYPMAKFAAIIKLNTSAQRLISNPGGRYGSLSYSHIADDIVQKVKETLNYHKEQWHTESKNIGYYKEWSSGNSPIAHPDVILPFNMQSAIGRVLVQMYRATSQRSYLTQVYQIANFIKSNTFYNSELQSNTWRYWKKNDLTEDVSHGGLTVNFPYECYKYKMSYNNRQIYSELDIKRYVNTFTKDIAKSPMFMNGGINDNTQYWDIKSNVKVGSLTYDSYICNRWLYLSGYDKKLYSLIVGIYKAENYNTKLSINDPLTIALLAINE</sequence>
<dbReference type="EMBL" id="JACHKS010000001">
    <property type="protein sequence ID" value="MBB6331956.1"/>
    <property type="molecule type" value="Genomic_DNA"/>
</dbReference>
<gene>
    <name evidence="1" type="ORF">HNP24_002906</name>
</gene>
<dbReference type="RefSeq" id="WP_184557782.1">
    <property type="nucleotide sequence ID" value="NZ_JACHKS010000001.1"/>
</dbReference>
<comment type="caution">
    <text evidence="1">The sequence shown here is derived from an EMBL/GenBank/DDBJ whole genome shotgun (WGS) entry which is preliminary data.</text>
</comment>
<evidence type="ECO:0000313" key="2">
    <source>
        <dbReference type="Proteomes" id="UP000587367"/>
    </source>
</evidence>
<name>A0ABR6Q1W2_9FLAO</name>
<reference evidence="1 2" key="1">
    <citation type="submission" date="2020-08" db="EMBL/GenBank/DDBJ databases">
        <title>Functional genomics of gut bacteria from endangered species of beetles.</title>
        <authorList>
            <person name="Carlos-Shanley C."/>
        </authorList>
    </citation>
    <scope>NUCLEOTIDE SEQUENCE [LARGE SCALE GENOMIC DNA]</scope>
    <source>
        <strain evidence="1 2">S00068</strain>
    </source>
</reference>
<dbReference type="Proteomes" id="UP000587367">
    <property type="component" value="Unassembled WGS sequence"/>
</dbReference>
<evidence type="ECO:0008006" key="3">
    <source>
        <dbReference type="Google" id="ProtNLM"/>
    </source>
</evidence>
<protein>
    <recommendedName>
        <fullName evidence="3">Beta-lactamase family protein</fullName>
    </recommendedName>
</protein>
<evidence type="ECO:0000313" key="1">
    <source>
        <dbReference type="EMBL" id="MBB6331956.1"/>
    </source>
</evidence>
<accession>A0ABR6Q1W2</accession>